<protein>
    <submittedName>
        <fullName evidence="1">Uncharacterized protein</fullName>
    </submittedName>
</protein>
<evidence type="ECO:0000313" key="1">
    <source>
        <dbReference type="EMBL" id="GAI06551.1"/>
    </source>
</evidence>
<gene>
    <name evidence="1" type="ORF">S06H3_21532</name>
</gene>
<comment type="caution">
    <text evidence="1">The sequence shown here is derived from an EMBL/GenBank/DDBJ whole genome shotgun (WGS) entry which is preliminary data.</text>
</comment>
<organism evidence="1">
    <name type="scientific">marine sediment metagenome</name>
    <dbReference type="NCBI Taxonomy" id="412755"/>
    <lineage>
        <taxon>unclassified sequences</taxon>
        <taxon>metagenomes</taxon>
        <taxon>ecological metagenomes</taxon>
    </lineage>
</organism>
<reference evidence="1" key="1">
    <citation type="journal article" date="2014" name="Front. Microbiol.">
        <title>High frequency of phylogenetically diverse reductive dehalogenase-homologous genes in deep subseafloor sedimentary metagenomes.</title>
        <authorList>
            <person name="Kawai M."/>
            <person name="Futagami T."/>
            <person name="Toyoda A."/>
            <person name="Takaki Y."/>
            <person name="Nishi S."/>
            <person name="Hori S."/>
            <person name="Arai W."/>
            <person name="Tsubouchi T."/>
            <person name="Morono Y."/>
            <person name="Uchiyama I."/>
            <person name="Ito T."/>
            <person name="Fujiyama A."/>
            <person name="Inagaki F."/>
            <person name="Takami H."/>
        </authorList>
    </citation>
    <scope>NUCLEOTIDE SEQUENCE</scope>
    <source>
        <strain evidence="1">Expedition CK06-06</strain>
    </source>
</reference>
<proteinExistence type="predicted"/>
<name>X1LL51_9ZZZZ</name>
<dbReference type="AlphaFoldDB" id="X1LL51"/>
<sequence>MFIVEIGPGIPYPEEEVRWRRYGEPLSRLFDPYFLGDKHFQWFGDDSGNFLAGVNIACFGSSSKWKESHNEQRDIELFASLFAPVNDFFVKLGSWGAIRLWKADYK</sequence>
<accession>X1LL51</accession>
<dbReference type="EMBL" id="BARV01011327">
    <property type="protein sequence ID" value="GAI06551.1"/>
    <property type="molecule type" value="Genomic_DNA"/>
</dbReference>